<feature type="compositionally biased region" description="Polar residues" evidence="1">
    <location>
        <begin position="505"/>
        <end position="515"/>
    </location>
</feature>
<dbReference type="InterPro" id="IPR052596">
    <property type="entry name" value="AMBRA1_autophagy"/>
</dbReference>
<evidence type="ECO:0000256" key="1">
    <source>
        <dbReference type="SAM" id="MobiDB-lite"/>
    </source>
</evidence>
<dbReference type="EMBL" id="HBHK01026323">
    <property type="protein sequence ID" value="CAD9706024.1"/>
    <property type="molecule type" value="Transcribed_RNA"/>
</dbReference>
<organism evidence="2">
    <name type="scientific">Mucochytrium quahogii</name>
    <dbReference type="NCBI Taxonomy" id="96639"/>
    <lineage>
        <taxon>Eukaryota</taxon>
        <taxon>Sar</taxon>
        <taxon>Stramenopiles</taxon>
        <taxon>Bigyra</taxon>
        <taxon>Labyrinthulomycetes</taxon>
        <taxon>Thraustochytrida</taxon>
        <taxon>Thraustochytriidae</taxon>
        <taxon>Mucochytrium</taxon>
    </lineage>
</organism>
<dbReference type="Gene3D" id="2.130.10.10">
    <property type="entry name" value="YVTN repeat-like/Quinoprotein amine dehydrogenase"/>
    <property type="match status" value="1"/>
</dbReference>
<dbReference type="InterPro" id="IPR036322">
    <property type="entry name" value="WD40_repeat_dom_sf"/>
</dbReference>
<dbReference type="GO" id="GO:0080008">
    <property type="term" value="C:Cul4-RING E3 ubiquitin ligase complex"/>
    <property type="evidence" value="ECO:0007669"/>
    <property type="project" value="TreeGrafter"/>
</dbReference>
<accession>A0A7S2SQF8</accession>
<dbReference type="AlphaFoldDB" id="A0A7S2SQF8"/>
<evidence type="ECO:0000313" key="2">
    <source>
        <dbReference type="EMBL" id="CAD9706024.1"/>
    </source>
</evidence>
<proteinExistence type="predicted"/>
<dbReference type="Pfam" id="PF00400">
    <property type="entry name" value="WD40"/>
    <property type="match status" value="1"/>
</dbReference>
<dbReference type="InterPro" id="IPR001680">
    <property type="entry name" value="WD40_rpt"/>
</dbReference>
<protein>
    <submittedName>
        <fullName evidence="2">Uncharacterized protein</fullName>
    </submittedName>
</protein>
<feature type="compositionally biased region" description="Polar residues" evidence="1">
    <location>
        <begin position="423"/>
        <end position="444"/>
    </location>
</feature>
<dbReference type="SMART" id="SM00320">
    <property type="entry name" value="WD40"/>
    <property type="match status" value="4"/>
</dbReference>
<dbReference type="SUPFAM" id="SSF50978">
    <property type="entry name" value="WD40 repeat-like"/>
    <property type="match status" value="1"/>
</dbReference>
<dbReference type="GO" id="GO:0000423">
    <property type="term" value="P:mitophagy"/>
    <property type="evidence" value="ECO:0007669"/>
    <property type="project" value="TreeGrafter"/>
</dbReference>
<dbReference type="GO" id="GO:0000045">
    <property type="term" value="P:autophagosome assembly"/>
    <property type="evidence" value="ECO:0007669"/>
    <property type="project" value="TreeGrafter"/>
</dbReference>
<name>A0A7S2SQF8_9STRA</name>
<dbReference type="InterPro" id="IPR015943">
    <property type="entry name" value="WD40/YVTN_repeat-like_dom_sf"/>
</dbReference>
<dbReference type="PANTHER" id="PTHR22874">
    <property type="entry name" value="ACTIVATING MOLECULE IN BECN1-REGULATED AUTOPHAGY PROTEIN 1"/>
    <property type="match status" value="1"/>
</dbReference>
<dbReference type="GO" id="GO:1990756">
    <property type="term" value="F:ubiquitin-like ligase-substrate adaptor activity"/>
    <property type="evidence" value="ECO:0007669"/>
    <property type="project" value="TreeGrafter"/>
</dbReference>
<feature type="compositionally biased region" description="Polar residues" evidence="1">
    <location>
        <begin position="462"/>
        <end position="477"/>
    </location>
</feature>
<reference evidence="2" key="1">
    <citation type="submission" date="2021-01" db="EMBL/GenBank/DDBJ databases">
        <authorList>
            <person name="Corre E."/>
            <person name="Pelletier E."/>
            <person name="Niang G."/>
            <person name="Scheremetjew M."/>
            <person name="Finn R."/>
            <person name="Kale V."/>
            <person name="Holt S."/>
            <person name="Cochrane G."/>
            <person name="Meng A."/>
            <person name="Brown T."/>
            <person name="Cohen L."/>
        </authorList>
    </citation>
    <scope>NUCLEOTIDE SEQUENCE</scope>
    <source>
        <strain evidence="2">NY070348D</strain>
    </source>
</reference>
<gene>
    <name evidence="2" type="ORF">QSP1433_LOCUS16547</name>
</gene>
<feature type="region of interest" description="Disordered" evidence="1">
    <location>
        <begin position="352"/>
        <end position="380"/>
    </location>
</feature>
<dbReference type="PANTHER" id="PTHR22874:SF1">
    <property type="entry name" value="ACTIVATING MOLECULE IN BECN1-REGULATED AUTOPHAGY PROTEIN 1"/>
    <property type="match status" value="1"/>
</dbReference>
<sequence length="683" mass="75004">MKRPRSPTSSLHGIPLCQNVGAAHPVVPCLCSSPNLCPNQYPPNVKITKETKLASLKRNRFSISGARTGLHGIHSILAHRERDFSGKMADIYSSNMNRWAEFLCINNGKRSTLKTRGTTKSTISIAFSCDGSLFASTHGDHSIKVFRSDTMKLVSCLEGHPRTPWTVKFHPRIPSRLASGCLGFEVRVWDAYAGRCLFSARLQKEIVSLAFHPVEDWLGLASGRKLYLWEYESPSSFPVEILRWNRNVRCVGFSPCGTRLITGEASPNDSTSSTHYINNRQEVTVRLLMWDLDVPKLEASIQSHEDITDSSDVVSNPNVIISHAVLYNDGGFDVSPCGRYLCAISYNADATVSSSGEEFQENRATNIDTSRPSTTPSNELTPRMTAISRRVLSLGLRSPPHGLEEEHAETEETGPQHSLLVETLQSSTSGARNTATDATPSQESPPKMRRIGGGQQGAFKTPEQSPLVNKTLNSNVRTPEPAPRPNDTHSTAASRPERRAISGAIITNTPETNQPSTVNLRRLMRMRRRRAQAVATTSTGVGAYSLLVVNLEKQHVGSVENECILKGPLARGITSVKFSPTCEKVLVGYGMRQRHPTENEHQRIAAVFHLLPTGGICKLKVFLSEQDDVNIACFHPVPGYGFLCGTREGKVRCIGFGRAAENTSSSSTTTATTETDVEWFSIH</sequence>
<feature type="region of interest" description="Disordered" evidence="1">
    <location>
        <begin position="397"/>
        <end position="515"/>
    </location>
</feature>